<sequence length="377" mass="43776">MFNNLWKKNLAIAVILTLTLSMGMITVFATNETNVNDKNTKNAENTISENGDENTFNEEDDLALWDEISEEDNLKLDELDKQLDDIYKKYDEILSKYGLSGYDDVIPEEESSSADQCLDDDNYYDDEENIEEFSLQAIYDVNNEKIVLSNNAKDYENEVLPSGLTDEEKKLHYKIWNYIYKSVPKEIMKYVAVFDIGTDGLDGMLAAVSPLDDKLSKWALDIDIEDAVNKQNKIDYKLLNENITHEFAHILTLNNTQMDISSNINNKKTYETEEGTLKEGSYLNKFYNKFWSKIDKKYILGKDYYDSEKLYEDYPNSFVSDYAATNPEEDIAESFRVFILENKATNSDINSQKINFFYDYKELIELRSKIRNNIGLK</sequence>
<reference evidence="3 4" key="1">
    <citation type="submission" date="2023-08" db="EMBL/GenBank/DDBJ databases">
        <title>Helicovermis profunda gen. nov., sp. nov., a novel mesophilic, fermentative bacterium within the Bacillota from a deep-sea hydrothermal vent chimney.</title>
        <authorList>
            <person name="Miyazaki U."/>
            <person name="Mizutani D."/>
            <person name="Hashimoto Y."/>
            <person name="Tame A."/>
            <person name="Sawayama S."/>
            <person name="Miyazaki J."/>
            <person name="Takai K."/>
            <person name="Nakagawa S."/>
        </authorList>
    </citation>
    <scope>NUCLEOTIDE SEQUENCE [LARGE SCALE GENOMIC DNA]</scope>
    <source>
        <strain evidence="3 4">S502</strain>
    </source>
</reference>
<dbReference type="EMBL" id="AP028654">
    <property type="protein sequence ID" value="BEP28357.1"/>
    <property type="molecule type" value="Genomic_DNA"/>
</dbReference>
<keyword evidence="2" id="KW-0732">Signal</keyword>
<name>A0AAU9E6S4_9FIRM</name>
<dbReference type="InterPro" id="IPR024079">
    <property type="entry name" value="MetalloPept_cat_dom_sf"/>
</dbReference>
<protein>
    <submittedName>
        <fullName evidence="3">Uncharacterized protein</fullName>
    </submittedName>
</protein>
<feature type="compositionally biased region" description="Polar residues" evidence="1">
    <location>
        <begin position="36"/>
        <end position="49"/>
    </location>
</feature>
<evidence type="ECO:0000313" key="3">
    <source>
        <dbReference type="EMBL" id="BEP28357.1"/>
    </source>
</evidence>
<evidence type="ECO:0000256" key="2">
    <source>
        <dbReference type="SAM" id="SignalP"/>
    </source>
</evidence>
<organism evidence="3 4">
    <name type="scientific">Helicovermis profundi</name>
    <dbReference type="NCBI Taxonomy" id="3065157"/>
    <lineage>
        <taxon>Bacteria</taxon>
        <taxon>Bacillati</taxon>
        <taxon>Bacillota</taxon>
        <taxon>Clostridia</taxon>
        <taxon>Helicovermis</taxon>
    </lineage>
</organism>
<gene>
    <name evidence="3" type="ORF">HLPR_06880</name>
</gene>
<feature type="chain" id="PRO_5043627924" evidence="2">
    <location>
        <begin position="30"/>
        <end position="377"/>
    </location>
</feature>
<dbReference type="GO" id="GO:0008237">
    <property type="term" value="F:metallopeptidase activity"/>
    <property type="evidence" value="ECO:0007669"/>
    <property type="project" value="InterPro"/>
</dbReference>
<proteinExistence type="predicted"/>
<dbReference type="AlphaFoldDB" id="A0AAU9E6S4"/>
<evidence type="ECO:0000256" key="1">
    <source>
        <dbReference type="SAM" id="MobiDB-lite"/>
    </source>
</evidence>
<feature type="region of interest" description="Disordered" evidence="1">
    <location>
        <begin position="36"/>
        <end position="55"/>
    </location>
</feature>
<keyword evidence="4" id="KW-1185">Reference proteome</keyword>
<accession>A0AAU9E6S4</accession>
<dbReference type="KEGG" id="hprf:HLPR_06880"/>
<evidence type="ECO:0000313" key="4">
    <source>
        <dbReference type="Proteomes" id="UP001321786"/>
    </source>
</evidence>
<dbReference type="Gene3D" id="3.40.390.10">
    <property type="entry name" value="Collagenase (Catalytic Domain)"/>
    <property type="match status" value="1"/>
</dbReference>
<dbReference type="Proteomes" id="UP001321786">
    <property type="component" value="Chromosome"/>
</dbReference>
<feature type="signal peptide" evidence="2">
    <location>
        <begin position="1"/>
        <end position="29"/>
    </location>
</feature>
<dbReference type="RefSeq" id="WP_338536682.1">
    <property type="nucleotide sequence ID" value="NZ_AP028654.1"/>
</dbReference>